<dbReference type="InterPro" id="IPR001279">
    <property type="entry name" value="Metallo-B-lactamas"/>
</dbReference>
<feature type="chain" id="PRO_5046235184" evidence="3">
    <location>
        <begin position="17"/>
        <end position="322"/>
    </location>
</feature>
<dbReference type="Pfam" id="PF00753">
    <property type="entry name" value="Lactamase_B"/>
    <property type="match status" value="1"/>
</dbReference>
<feature type="domain" description="Metallo-beta-lactamase" evidence="4">
    <location>
        <begin position="61"/>
        <end position="229"/>
    </location>
</feature>
<comment type="similarity">
    <text evidence="1">Belongs to the metallo-beta-lactamase superfamily. Class-B beta-lactamase family.</text>
</comment>
<dbReference type="InterPro" id="IPR050855">
    <property type="entry name" value="NDM-1-like"/>
</dbReference>
<evidence type="ECO:0000256" key="2">
    <source>
        <dbReference type="SAM" id="Phobius"/>
    </source>
</evidence>
<organism evidence="5 6">
    <name type="scientific">Lysobacter arvi</name>
    <dbReference type="NCBI Taxonomy" id="3038776"/>
    <lineage>
        <taxon>Bacteria</taxon>
        <taxon>Pseudomonadati</taxon>
        <taxon>Pseudomonadota</taxon>
        <taxon>Gammaproteobacteria</taxon>
        <taxon>Lysobacterales</taxon>
        <taxon>Lysobacteraceae</taxon>
        <taxon>Lysobacter</taxon>
    </lineage>
</organism>
<protein>
    <submittedName>
        <fullName evidence="5">MBL fold metallo-hydrolase</fullName>
    </submittedName>
</protein>
<evidence type="ECO:0000313" key="6">
    <source>
        <dbReference type="Proteomes" id="UP001233535"/>
    </source>
</evidence>
<evidence type="ECO:0000259" key="4">
    <source>
        <dbReference type="SMART" id="SM00849"/>
    </source>
</evidence>
<dbReference type="PANTHER" id="PTHR42951">
    <property type="entry name" value="METALLO-BETA-LACTAMASE DOMAIN-CONTAINING"/>
    <property type="match status" value="1"/>
</dbReference>
<evidence type="ECO:0000256" key="3">
    <source>
        <dbReference type="SAM" id="SignalP"/>
    </source>
</evidence>
<feature type="signal peptide" evidence="3">
    <location>
        <begin position="1"/>
        <end position="16"/>
    </location>
</feature>
<dbReference type="EMBL" id="JARUHG010000001">
    <property type="protein sequence ID" value="MDR0182047.1"/>
    <property type="molecule type" value="Genomic_DNA"/>
</dbReference>
<name>A0ABU1CDB8_9GAMM</name>
<dbReference type="SMART" id="SM00849">
    <property type="entry name" value="Lactamase_B"/>
    <property type="match status" value="1"/>
</dbReference>
<reference evidence="5 6" key="1">
    <citation type="submission" date="2023-04" db="EMBL/GenBank/DDBJ databases">
        <title>Lysobacter sp. strain UC isolated from soil sample.</title>
        <authorList>
            <person name="Choksket S."/>
            <person name="Harshvardhan F."/>
            <person name="Rana R."/>
            <person name="Patil P.B."/>
            <person name="Korpole S."/>
        </authorList>
    </citation>
    <scope>NUCLEOTIDE SEQUENCE [LARGE SCALE GENOMIC DNA]</scope>
    <source>
        <strain evidence="5 6">UC</strain>
    </source>
</reference>
<gene>
    <name evidence="5" type="ORF">P8609_03565</name>
</gene>
<comment type="caution">
    <text evidence="5">The sequence shown here is derived from an EMBL/GenBank/DDBJ whole genome shotgun (WGS) entry which is preliminary data.</text>
</comment>
<sequence length="322" mass="34480">MLAALLAAGVGAPAHAAEPLAVRWNPGAQDCDAARPAPLQVHRYEDGTFLLRQNPCASAEANFLYLLIGAERALLIDSGAIADPARMPLAATVMSLLPDDATGKLPLIVAHTHSHRDHREGDAQFAGLPDVEIVPSDADGVRRHFGFAAWPDGVARIDLGGRVIDVLPTPGHNDNHVVFFDRSTGLLFTGDALLPGRITVDDTSAFEASARRLAAFARDRAVSHVLGGHVEMNAAGELYPMGSTFHPDERRLALARADVLALPGAFAEFNGFYSRHANYAITHPLHNLAALVVLALLALALLAWGGVRLVRRRRARRVTRAT</sequence>
<evidence type="ECO:0000313" key="5">
    <source>
        <dbReference type="EMBL" id="MDR0182047.1"/>
    </source>
</evidence>
<dbReference type="PANTHER" id="PTHR42951:SF4">
    <property type="entry name" value="ACYL-COENZYME A THIOESTERASE MBLAC2"/>
    <property type="match status" value="1"/>
</dbReference>
<keyword evidence="6" id="KW-1185">Reference proteome</keyword>
<dbReference type="InterPro" id="IPR036866">
    <property type="entry name" value="RibonucZ/Hydroxyglut_hydro"/>
</dbReference>
<dbReference type="RefSeq" id="WP_309261208.1">
    <property type="nucleotide sequence ID" value="NZ_JARUHG010000001.1"/>
</dbReference>
<keyword evidence="2" id="KW-0812">Transmembrane</keyword>
<dbReference type="SUPFAM" id="SSF56281">
    <property type="entry name" value="Metallo-hydrolase/oxidoreductase"/>
    <property type="match status" value="1"/>
</dbReference>
<dbReference type="Gene3D" id="3.60.15.10">
    <property type="entry name" value="Ribonuclease Z/Hydroxyacylglutathione hydrolase-like"/>
    <property type="match status" value="1"/>
</dbReference>
<accession>A0ABU1CDB8</accession>
<feature type="transmembrane region" description="Helical" evidence="2">
    <location>
        <begin position="288"/>
        <end position="310"/>
    </location>
</feature>
<evidence type="ECO:0000256" key="1">
    <source>
        <dbReference type="ARBA" id="ARBA00005250"/>
    </source>
</evidence>
<keyword evidence="3" id="KW-0732">Signal</keyword>
<dbReference type="Proteomes" id="UP001233535">
    <property type="component" value="Unassembled WGS sequence"/>
</dbReference>
<proteinExistence type="inferred from homology"/>
<keyword evidence="2" id="KW-1133">Transmembrane helix</keyword>
<keyword evidence="2" id="KW-0472">Membrane</keyword>